<proteinExistence type="predicted"/>
<dbReference type="Proteomes" id="UP000032614">
    <property type="component" value="Chromosome 2"/>
</dbReference>
<dbReference type="EMBL" id="JACIIK010000003">
    <property type="protein sequence ID" value="MBB6200822.1"/>
    <property type="molecule type" value="Genomic_DNA"/>
</dbReference>
<organism evidence="2 4">
    <name type="scientific">Paraburkholderia fungorum</name>
    <dbReference type="NCBI Taxonomy" id="134537"/>
    <lineage>
        <taxon>Bacteria</taxon>
        <taxon>Pseudomonadati</taxon>
        <taxon>Pseudomonadota</taxon>
        <taxon>Betaproteobacteria</taxon>
        <taxon>Burkholderiales</taxon>
        <taxon>Burkholderiaceae</taxon>
        <taxon>Paraburkholderia</taxon>
    </lineage>
</organism>
<dbReference type="EMBL" id="CP010027">
    <property type="protein sequence ID" value="AJZ63429.1"/>
    <property type="molecule type" value="Genomic_DNA"/>
</dbReference>
<name>A0AAW3UQB5_9BURK</name>
<sequence length="173" mass="20038">MERENHPVWAVYDKLRTARLNVRYYSERLRRLELLDKAMDLALVIAAPTSAVAGLWFFKTDIGKHVWQGLGTVSAFIAAIRPAIQFRKTLKTYEMTIVSYQALEYDLETIRRKVEQRGVYDEELKADFLRALERQRHIDISSPDKIANSRLLKTCTTAVLSEMPSSAFFIPER</sequence>
<evidence type="ECO:0008006" key="5">
    <source>
        <dbReference type="Google" id="ProtNLM"/>
    </source>
</evidence>
<dbReference type="KEGG" id="bfn:OI25_6104"/>
<protein>
    <recommendedName>
        <fullName evidence="5">SMODS and SLOG-associating 2TM effector domain-containing protein</fullName>
    </recommendedName>
</protein>
<dbReference type="Proteomes" id="UP000518681">
    <property type="component" value="Unassembled WGS sequence"/>
</dbReference>
<evidence type="ECO:0000313" key="2">
    <source>
        <dbReference type="EMBL" id="MBB6200822.1"/>
    </source>
</evidence>
<accession>A0AAW3UQB5</accession>
<reference evidence="2 4" key="2">
    <citation type="submission" date="2020-08" db="EMBL/GenBank/DDBJ databases">
        <title>Genomic Encyclopedia of Type Strains, Phase IV (KMG-V): Genome sequencing to study the core and pangenomes of soil and plant-associated prokaryotes.</title>
        <authorList>
            <person name="Whitman W."/>
        </authorList>
    </citation>
    <scope>NUCLEOTIDE SEQUENCE [LARGE SCALE GENOMIC DNA]</scope>
    <source>
        <strain evidence="2 4">SEMIA 4013</strain>
    </source>
</reference>
<dbReference type="GeneID" id="66519892"/>
<gene>
    <name evidence="2" type="ORF">GGD69_001671</name>
    <name evidence="1" type="ORF">OI25_6104</name>
</gene>
<reference evidence="1 3" key="1">
    <citation type="journal article" date="2015" name="Genome Announc.">
        <title>Complete genome sequences for 59 burkholderia isolates, both pathogenic and near neighbor.</title>
        <authorList>
            <person name="Johnson S.L."/>
            <person name="Bishop-Lilly K.A."/>
            <person name="Ladner J.T."/>
            <person name="Daligault H.E."/>
            <person name="Davenport K.W."/>
            <person name="Jaissle J."/>
            <person name="Frey K.G."/>
            <person name="Koroleva G.I."/>
            <person name="Bruce D.C."/>
            <person name="Coyne S.R."/>
            <person name="Broomall S.M."/>
            <person name="Li P.E."/>
            <person name="Teshima H."/>
            <person name="Gibbons H.S."/>
            <person name="Palacios G.F."/>
            <person name="Rosenzweig C.N."/>
            <person name="Redden C.L."/>
            <person name="Xu Y."/>
            <person name="Minogue T.D."/>
            <person name="Chain P.S."/>
        </authorList>
    </citation>
    <scope>NUCLEOTIDE SEQUENCE [LARGE SCALE GENOMIC DNA]</scope>
    <source>
        <strain evidence="1 3">ATCC BAA-463</strain>
    </source>
</reference>
<dbReference type="RefSeq" id="WP_028359591.1">
    <property type="nucleotide sequence ID" value="NZ_CADFGE010000008.1"/>
</dbReference>
<dbReference type="AlphaFoldDB" id="A0AAW3UQB5"/>
<evidence type="ECO:0000313" key="4">
    <source>
        <dbReference type="Proteomes" id="UP000518681"/>
    </source>
</evidence>
<evidence type="ECO:0000313" key="1">
    <source>
        <dbReference type="EMBL" id="AJZ63429.1"/>
    </source>
</evidence>
<evidence type="ECO:0000313" key="3">
    <source>
        <dbReference type="Proteomes" id="UP000032614"/>
    </source>
</evidence>